<dbReference type="EMBL" id="UAQE01000001">
    <property type="protein sequence ID" value="SPT97439.1"/>
    <property type="molecule type" value="Genomic_DNA"/>
</dbReference>
<feature type="coiled-coil region" evidence="1">
    <location>
        <begin position="63"/>
        <end position="90"/>
    </location>
</feature>
<keyword evidence="1" id="KW-0175">Coiled coil</keyword>
<sequence length="93" mass="10935">MGDNEKQEFGSVIQQLVKEQLSRRNEQDNSFAFLEKSTLQLLMAYLVSGEKSHVEQIENSKLEEKWMKQLDDLLEESREQLEEVVDLLKRYSG</sequence>
<organism evidence="2 3">
    <name type="scientific">Lysinibacillus capsici</name>
    <dbReference type="NCBI Taxonomy" id="2115968"/>
    <lineage>
        <taxon>Bacteria</taxon>
        <taxon>Bacillati</taxon>
        <taxon>Bacillota</taxon>
        <taxon>Bacilli</taxon>
        <taxon>Bacillales</taxon>
        <taxon>Bacillaceae</taxon>
        <taxon>Lysinibacillus</taxon>
    </lineage>
</organism>
<dbReference type="RefSeq" id="WP_112116799.1">
    <property type="nucleotide sequence ID" value="NZ_CP134502.1"/>
</dbReference>
<accession>A0A2X0XET0</accession>
<gene>
    <name evidence="2" type="ORF">NCTC7582_01093</name>
</gene>
<evidence type="ECO:0000256" key="1">
    <source>
        <dbReference type="SAM" id="Coils"/>
    </source>
</evidence>
<proteinExistence type="predicted"/>
<dbReference type="Proteomes" id="UP000251431">
    <property type="component" value="Unassembled WGS sequence"/>
</dbReference>
<dbReference type="AlphaFoldDB" id="A0A2X0XET0"/>
<evidence type="ECO:0000313" key="3">
    <source>
        <dbReference type="Proteomes" id="UP000251431"/>
    </source>
</evidence>
<reference evidence="2 3" key="1">
    <citation type="submission" date="2018-06" db="EMBL/GenBank/DDBJ databases">
        <authorList>
            <consortium name="Pathogen Informatics"/>
            <person name="Doyle S."/>
        </authorList>
    </citation>
    <scope>NUCLEOTIDE SEQUENCE [LARGE SCALE GENOMIC DNA]</scope>
    <source>
        <strain evidence="2 3">NCTC7582</strain>
    </source>
</reference>
<name>A0A2X0XET0_9BACI</name>
<protein>
    <submittedName>
        <fullName evidence="2">Uncharacterized protein</fullName>
    </submittedName>
</protein>
<evidence type="ECO:0000313" key="2">
    <source>
        <dbReference type="EMBL" id="SPT97439.1"/>
    </source>
</evidence>